<proteinExistence type="inferred from homology"/>
<evidence type="ECO:0000256" key="3">
    <source>
        <dbReference type="ARBA" id="ARBA00022475"/>
    </source>
</evidence>
<dbReference type="PANTHER" id="PTHR23291">
    <property type="entry name" value="BAX INHIBITOR-RELATED"/>
    <property type="match status" value="1"/>
</dbReference>
<dbReference type="AlphaFoldDB" id="A0A379EVA1"/>
<evidence type="ECO:0000313" key="8">
    <source>
        <dbReference type="EMBL" id="SUC10074.1"/>
    </source>
</evidence>
<dbReference type="CDD" id="cd10433">
    <property type="entry name" value="YccA_like"/>
    <property type="match status" value="1"/>
</dbReference>
<comment type="subcellular location">
    <subcellularLocation>
        <location evidence="1">Cell membrane</location>
        <topology evidence="1">Multi-pass membrane protein</topology>
    </subcellularLocation>
</comment>
<evidence type="ECO:0000256" key="6">
    <source>
        <dbReference type="ARBA" id="ARBA00023136"/>
    </source>
</evidence>
<sequence length="220" mass="24055">MESRIVLDSRETSLLNTHKVLRNTYFLLGLTLAFSAIIAYISMSLNLPRPGLILMLAGFYGLLFLTYKLSNSGFGILATFAFTGFLGYTLGPILNVYVSNGASDIVVFALAGTAAVFFACSAYVLTTKKDMSFLSGTLFALFIVLLLGMIASFFFQSPMLYIAISGLFVVFSTMGILYETSNIIHGGETNYIRATVSIFVSLYNLFISLLNIFSILSNED</sequence>
<gene>
    <name evidence="8" type="primary">yccA</name>
    <name evidence="8" type="ORF">NCTC11621_01116</name>
</gene>
<evidence type="ECO:0000256" key="5">
    <source>
        <dbReference type="ARBA" id="ARBA00022989"/>
    </source>
</evidence>
<name>A0A379EVA1_9PAST</name>
<reference evidence="8 9" key="1">
    <citation type="submission" date="2018-06" db="EMBL/GenBank/DDBJ databases">
        <authorList>
            <consortium name="Pathogen Informatics"/>
            <person name="Doyle S."/>
        </authorList>
    </citation>
    <scope>NUCLEOTIDE SEQUENCE [LARGE SCALE GENOMIC DNA]</scope>
    <source>
        <strain evidence="8 9">NCTC11621</strain>
    </source>
</reference>
<keyword evidence="5 7" id="KW-1133">Transmembrane helix</keyword>
<feature type="transmembrane region" description="Helical" evidence="7">
    <location>
        <begin position="160"/>
        <end position="178"/>
    </location>
</feature>
<evidence type="ECO:0000256" key="2">
    <source>
        <dbReference type="ARBA" id="ARBA00010350"/>
    </source>
</evidence>
<feature type="transmembrane region" description="Helical" evidence="7">
    <location>
        <begin position="105"/>
        <end position="126"/>
    </location>
</feature>
<keyword evidence="3" id="KW-1003">Cell membrane</keyword>
<feature type="transmembrane region" description="Helical" evidence="7">
    <location>
        <begin position="47"/>
        <end position="67"/>
    </location>
</feature>
<protein>
    <submittedName>
        <fullName evidence="8">Inner membrane protein YccA</fullName>
    </submittedName>
</protein>
<dbReference type="Proteomes" id="UP000254704">
    <property type="component" value="Unassembled WGS sequence"/>
</dbReference>
<organism evidence="8 9">
    <name type="scientific">Pasteurella canis</name>
    <dbReference type="NCBI Taxonomy" id="753"/>
    <lineage>
        <taxon>Bacteria</taxon>
        <taxon>Pseudomonadati</taxon>
        <taxon>Pseudomonadota</taxon>
        <taxon>Gammaproteobacteria</taxon>
        <taxon>Pasteurellales</taxon>
        <taxon>Pasteurellaceae</taxon>
        <taxon>Pasteurella</taxon>
    </lineage>
</organism>
<feature type="transmembrane region" description="Helical" evidence="7">
    <location>
        <begin position="20"/>
        <end position="41"/>
    </location>
</feature>
<evidence type="ECO:0000256" key="4">
    <source>
        <dbReference type="ARBA" id="ARBA00022692"/>
    </source>
</evidence>
<dbReference type="Pfam" id="PF01027">
    <property type="entry name" value="Bax1-I"/>
    <property type="match status" value="1"/>
</dbReference>
<feature type="transmembrane region" description="Helical" evidence="7">
    <location>
        <begin position="133"/>
        <end position="154"/>
    </location>
</feature>
<evidence type="ECO:0000256" key="1">
    <source>
        <dbReference type="ARBA" id="ARBA00004651"/>
    </source>
</evidence>
<accession>A0A379EVA1</accession>
<evidence type="ECO:0000313" key="9">
    <source>
        <dbReference type="Proteomes" id="UP000254704"/>
    </source>
</evidence>
<feature type="transmembrane region" description="Helical" evidence="7">
    <location>
        <begin position="74"/>
        <end position="93"/>
    </location>
</feature>
<keyword evidence="4 7" id="KW-0812">Transmembrane</keyword>
<comment type="similarity">
    <text evidence="2 7">Belongs to the BI1 family.</text>
</comment>
<dbReference type="PANTHER" id="PTHR23291:SF115">
    <property type="entry name" value="MODULATOR OF FTSH PROTEASE YCCA"/>
    <property type="match status" value="1"/>
</dbReference>
<dbReference type="InterPro" id="IPR006214">
    <property type="entry name" value="Bax_inhibitor_1-related"/>
</dbReference>
<feature type="transmembrane region" description="Helical" evidence="7">
    <location>
        <begin position="190"/>
        <end position="216"/>
    </location>
</feature>
<dbReference type="RefSeq" id="WP_115322876.1">
    <property type="nucleotide sequence ID" value="NZ_UATN01000048.1"/>
</dbReference>
<dbReference type="GO" id="GO:0005886">
    <property type="term" value="C:plasma membrane"/>
    <property type="evidence" value="ECO:0007669"/>
    <property type="project" value="UniProtKB-SubCell"/>
</dbReference>
<dbReference type="EMBL" id="UGTV01000015">
    <property type="protein sequence ID" value="SUC10074.1"/>
    <property type="molecule type" value="Genomic_DNA"/>
</dbReference>
<evidence type="ECO:0000256" key="7">
    <source>
        <dbReference type="RuleBase" id="RU004379"/>
    </source>
</evidence>
<keyword evidence="6 7" id="KW-0472">Membrane</keyword>